<keyword evidence="2" id="KW-1185">Reference proteome</keyword>
<name>A0AAW1QJ25_9CHLO</name>
<organism evidence="1 2">
    <name type="scientific">Elliptochloris bilobata</name>
    <dbReference type="NCBI Taxonomy" id="381761"/>
    <lineage>
        <taxon>Eukaryota</taxon>
        <taxon>Viridiplantae</taxon>
        <taxon>Chlorophyta</taxon>
        <taxon>core chlorophytes</taxon>
        <taxon>Trebouxiophyceae</taxon>
        <taxon>Trebouxiophyceae incertae sedis</taxon>
        <taxon>Elliptochloris clade</taxon>
        <taxon>Elliptochloris</taxon>
    </lineage>
</organism>
<reference evidence="1 2" key="1">
    <citation type="journal article" date="2024" name="Nat. Commun.">
        <title>Phylogenomics reveals the evolutionary origins of lichenization in chlorophyte algae.</title>
        <authorList>
            <person name="Puginier C."/>
            <person name="Libourel C."/>
            <person name="Otte J."/>
            <person name="Skaloud P."/>
            <person name="Haon M."/>
            <person name="Grisel S."/>
            <person name="Petersen M."/>
            <person name="Berrin J.G."/>
            <person name="Delaux P.M."/>
            <person name="Dal Grande F."/>
            <person name="Keller J."/>
        </authorList>
    </citation>
    <scope>NUCLEOTIDE SEQUENCE [LARGE SCALE GENOMIC DNA]</scope>
    <source>
        <strain evidence="1 2">SAG 245.80</strain>
    </source>
</reference>
<sequence>MQPLARSGSLSDISAAAVAQQGSTVFDLRCSTGQLVHAGDAAVRRSYAAGPRTFTATSAERPGLQTGDVVAFLTEEGGMFVVVQEDAEEQEADMRHYGFQARAPPPVTDEKSAHLEIVRQGEWLGFRAVAARGRFLQARRRGAGRLGFSNANLGTWEQWELVAGDPAAPWSRLRLSFRSRRLPQCVMAVEVMRVGTLVLPPDAFITPRSLVPPPGELSEPAALHKISGMVADEWFQFVRREKQVRHRLEGKVNELLTEAAGIKQWTIDQVVALRDAMQTELGALAAALQARGGELACAEARLAARLRWGIALLHRLVHARVCRAVLAAWRHAASEQRRRAVAVVRQERRCDARRCRAALHGWAAVVARRHDLQARLREAVLQAAARRLASGFAAWAGVATAAVAKRQREAAACQQACRLASGFAAWRVVAAASIECRAEADRRAAAMRQGAKLAAFGAWAEEAAACRRLGALLRRSLARSAARRQAVALRAWCVEAARRRLLRRALHIVLARQARARQAAAFGAWREAVAVARARAHKVRVTVNKHLLQLAVGAAFFAWREVVRCRREGRAAMRRMGDVVEQRTVACALAAWRGAVEARRAREALVRRAVLAQAARRQAGALWAWRTWLEARQARQRQLAKAAGQLARLRLRSAITTWLEALRLARVERLVMARIERRLSSRALAAWAAHTRAARSAEARCRMALSRRARGTLASAFSAWQRRTDEAAAAEEGASLLAGRRARQVQCEALGAWHARAAHALAKRRAAAAAAAFLRRSAAKRALSAWRRAAHEVCGNSDAADRIGGMEWGAGSAPRRSGSVDSGAYGLALQLAAYRAWRVHMQAQQRHRTILGRCLERMAARLQRCGLRAWRERAARQRVRRVALERFAAKVQAARVRQALLRWQCAWLEHRAAVARVAGCVTRQRISFRFFKQWYWSMFDEEIQATFAKLHGHPAGCPDFPGDSSGLLAASRVSGRA</sequence>
<evidence type="ECO:0000313" key="2">
    <source>
        <dbReference type="Proteomes" id="UP001445335"/>
    </source>
</evidence>
<dbReference type="Proteomes" id="UP001445335">
    <property type="component" value="Unassembled WGS sequence"/>
</dbReference>
<accession>A0AAW1QJ25</accession>
<gene>
    <name evidence="1" type="ORF">WJX81_005093</name>
</gene>
<evidence type="ECO:0000313" key="1">
    <source>
        <dbReference type="EMBL" id="KAK9821433.1"/>
    </source>
</evidence>
<evidence type="ECO:0008006" key="3">
    <source>
        <dbReference type="Google" id="ProtNLM"/>
    </source>
</evidence>
<proteinExistence type="predicted"/>
<dbReference type="EMBL" id="JALJOU010000102">
    <property type="protein sequence ID" value="KAK9821433.1"/>
    <property type="molecule type" value="Genomic_DNA"/>
</dbReference>
<comment type="caution">
    <text evidence="1">The sequence shown here is derived from an EMBL/GenBank/DDBJ whole genome shotgun (WGS) entry which is preliminary data.</text>
</comment>
<protein>
    <recommendedName>
        <fullName evidence="3">Sfi1 spindle body domain-containing protein</fullName>
    </recommendedName>
</protein>
<dbReference type="AlphaFoldDB" id="A0AAW1QJ25"/>